<dbReference type="EMBL" id="JAVRQU010000006">
    <property type="protein sequence ID" value="KAK5701694.1"/>
    <property type="molecule type" value="Genomic_DNA"/>
</dbReference>
<protein>
    <recommendedName>
        <fullName evidence="1">VOC domain-containing protein</fullName>
    </recommendedName>
</protein>
<organism evidence="2 3">
    <name type="scientific">Elasticomyces elasticus</name>
    <dbReference type="NCBI Taxonomy" id="574655"/>
    <lineage>
        <taxon>Eukaryota</taxon>
        <taxon>Fungi</taxon>
        <taxon>Dikarya</taxon>
        <taxon>Ascomycota</taxon>
        <taxon>Pezizomycotina</taxon>
        <taxon>Dothideomycetes</taxon>
        <taxon>Dothideomycetidae</taxon>
        <taxon>Mycosphaerellales</taxon>
        <taxon>Teratosphaeriaceae</taxon>
        <taxon>Elasticomyces</taxon>
    </lineage>
</organism>
<dbReference type="AlphaFoldDB" id="A0AAN7WD66"/>
<dbReference type="InterPro" id="IPR037523">
    <property type="entry name" value="VOC_core"/>
</dbReference>
<dbReference type="Gene3D" id="3.10.180.10">
    <property type="entry name" value="2,3-Dihydroxybiphenyl 1,2-Dioxygenase, domain 1"/>
    <property type="match status" value="1"/>
</dbReference>
<gene>
    <name evidence="2" type="ORF">LTR97_004512</name>
</gene>
<dbReference type="SUPFAM" id="SSF54593">
    <property type="entry name" value="Glyoxalase/Bleomycin resistance protein/Dihydroxybiphenyl dioxygenase"/>
    <property type="match status" value="1"/>
</dbReference>
<sequence length="150" mass="17301">MVRPRVLGIHHLKFAVADLDLSMAWYERVLGAQHVPSLDHFCASGNRFAAICFLADWGRVYVELRQARNEAHKARGWDPVTFSVEKRIDLEAWTAWLTRWGTLHSQVLTGVRGWLLIFEDPDGRRLRLYTKQGHGGAETPSRDEFWMGEL</sequence>
<name>A0AAN7WD66_9PEZI</name>
<dbReference type="InterPro" id="IPR029068">
    <property type="entry name" value="Glyas_Bleomycin-R_OHBP_Dase"/>
</dbReference>
<comment type="caution">
    <text evidence="2">The sequence shown here is derived from an EMBL/GenBank/DDBJ whole genome shotgun (WGS) entry which is preliminary data.</text>
</comment>
<proteinExistence type="predicted"/>
<dbReference type="PROSITE" id="PS51819">
    <property type="entry name" value="VOC"/>
    <property type="match status" value="1"/>
</dbReference>
<evidence type="ECO:0000313" key="3">
    <source>
        <dbReference type="Proteomes" id="UP001310594"/>
    </source>
</evidence>
<reference evidence="2" key="1">
    <citation type="submission" date="2023-08" db="EMBL/GenBank/DDBJ databases">
        <title>Black Yeasts Isolated from many extreme environments.</title>
        <authorList>
            <person name="Coleine C."/>
            <person name="Stajich J.E."/>
            <person name="Selbmann L."/>
        </authorList>
    </citation>
    <scope>NUCLEOTIDE SEQUENCE</scope>
    <source>
        <strain evidence="2">CCFEE 5810</strain>
    </source>
</reference>
<evidence type="ECO:0000259" key="1">
    <source>
        <dbReference type="PROSITE" id="PS51819"/>
    </source>
</evidence>
<dbReference type="Proteomes" id="UP001310594">
    <property type="component" value="Unassembled WGS sequence"/>
</dbReference>
<evidence type="ECO:0000313" key="2">
    <source>
        <dbReference type="EMBL" id="KAK5701694.1"/>
    </source>
</evidence>
<accession>A0AAN7WD66</accession>
<dbReference type="InterPro" id="IPR004360">
    <property type="entry name" value="Glyas_Fos-R_dOase_dom"/>
</dbReference>
<dbReference type="Pfam" id="PF00903">
    <property type="entry name" value="Glyoxalase"/>
    <property type="match status" value="1"/>
</dbReference>
<feature type="domain" description="VOC" evidence="1">
    <location>
        <begin position="8"/>
        <end position="131"/>
    </location>
</feature>